<name>A0A5C4L7F5_9HYPH</name>
<dbReference type="InterPro" id="IPR012336">
    <property type="entry name" value="Thioredoxin-like_fold"/>
</dbReference>
<dbReference type="Proteomes" id="UP000305267">
    <property type="component" value="Unassembled WGS sequence"/>
</dbReference>
<evidence type="ECO:0000259" key="4">
    <source>
        <dbReference type="PROSITE" id="PS51352"/>
    </source>
</evidence>
<gene>
    <name evidence="5" type="ORF">FF100_32310</name>
</gene>
<comment type="function">
    <text evidence="1">May be required for disulfide bond formation in some proteins.</text>
</comment>
<feature type="domain" description="Thioredoxin" evidence="4">
    <location>
        <begin position="18"/>
        <end position="209"/>
    </location>
</feature>
<evidence type="ECO:0000313" key="6">
    <source>
        <dbReference type="Proteomes" id="UP000305267"/>
    </source>
</evidence>
<dbReference type="PANTHER" id="PTHR13887">
    <property type="entry name" value="GLUTATHIONE S-TRANSFERASE KAPPA"/>
    <property type="match status" value="1"/>
</dbReference>
<dbReference type="SUPFAM" id="SSF52833">
    <property type="entry name" value="Thioredoxin-like"/>
    <property type="match status" value="1"/>
</dbReference>
<dbReference type="Pfam" id="PF13462">
    <property type="entry name" value="Thioredoxin_4"/>
    <property type="match status" value="1"/>
</dbReference>
<protein>
    <submittedName>
        <fullName evidence="5">DsbA family protein</fullName>
    </submittedName>
</protein>
<evidence type="ECO:0000256" key="2">
    <source>
        <dbReference type="ARBA" id="ARBA00005791"/>
    </source>
</evidence>
<keyword evidence="3" id="KW-0732">Signal</keyword>
<dbReference type="PANTHER" id="PTHR13887:SF56">
    <property type="entry name" value="THIOREDOXIN-LIKE REDUCTASE RV2466C"/>
    <property type="match status" value="1"/>
</dbReference>
<proteinExistence type="inferred from homology"/>
<reference evidence="5 6" key="1">
    <citation type="submission" date="2019-06" db="EMBL/GenBank/DDBJ databases">
        <title>Genome of Methylobacterium sp. 17Sr1-39.</title>
        <authorList>
            <person name="Seo T."/>
        </authorList>
    </citation>
    <scope>NUCLEOTIDE SEQUENCE [LARGE SCALE GENOMIC DNA]</scope>
    <source>
        <strain evidence="5 6">17Sr1-39</strain>
    </source>
</reference>
<dbReference type="InterPro" id="IPR013766">
    <property type="entry name" value="Thioredoxin_domain"/>
</dbReference>
<dbReference type="PROSITE" id="PS51318">
    <property type="entry name" value="TAT"/>
    <property type="match status" value="1"/>
</dbReference>
<dbReference type="Gene3D" id="3.40.30.10">
    <property type="entry name" value="Glutaredoxin"/>
    <property type="match status" value="1"/>
</dbReference>
<feature type="chain" id="PRO_5022853524" evidence="3">
    <location>
        <begin position="32"/>
        <end position="210"/>
    </location>
</feature>
<dbReference type="PROSITE" id="PS51352">
    <property type="entry name" value="THIOREDOXIN_2"/>
    <property type="match status" value="1"/>
</dbReference>
<accession>A0A5C4L7F5</accession>
<dbReference type="EMBL" id="VDDA01000035">
    <property type="protein sequence ID" value="TNC07433.1"/>
    <property type="molecule type" value="Genomic_DNA"/>
</dbReference>
<dbReference type="RefSeq" id="WP_139040139.1">
    <property type="nucleotide sequence ID" value="NZ_VDDA01000035.1"/>
</dbReference>
<sequence length="210" mass="22884">MLSRRDALTMTGAALAMPALAGAALAQSAQAAGLLDPGPLRDIWLGPADAKATIIEYAAVTCPHCAAFHRDTWPALKQRWVETGKVRFVLRAFALNPLDTAGFMLARADDAARYYPITDLLFDQQAHWAFVQKPLDALAQMMRQAGFSKETFEAALRDQTLYAAFNASQQRAETVFQVHSTPTLFINGKRHEGEVSIAALESILTPLTAP</sequence>
<dbReference type="InterPro" id="IPR036249">
    <property type="entry name" value="Thioredoxin-like_sf"/>
</dbReference>
<keyword evidence="6" id="KW-1185">Reference proteome</keyword>
<dbReference type="AlphaFoldDB" id="A0A5C4L7F5"/>
<evidence type="ECO:0000256" key="3">
    <source>
        <dbReference type="SAM" id="SignalP"/>
    </source>
</evidence>
<comment type="caution">
    <text evidence="5">The sequence shown here is derived from an EMBL/GenBank/DDBJ whole genome shotgun (WGS) entry which is preliminary data.</text>
</comment>
<organism evidence="5 6">
    <name type="scientific">Methylobacterium terricola</name>
    <dbReference type="NCBI Taxonomy" id="2583531"/>
    <lineage>
        <taxon>Bacteria</taxon>
        <taxon>Pseudomonadati</taxon>
        <taxon>Pseudomonadota</taxon>
        <taxon>Alphaproteobacteria</taxon>
        <taxon>Hyphomicrobiales</taxon>
        <taxon>Methylobacteriaceae</taxon>
        <taxon>Methylobacterium</taxon>
    </lineage>
</organism>
<feature type="signal peptide" evidence="3">
    <location>
        <begin position="1"/>
        <end position="31"/>
    </location>
</feature>
<evidence type="ECO:0000313" key="5">
    <source>
        <dbReference type="EMBL" id="TNC07433.1"/>
    </source>
</evidence>
<comment type="similarity">
    <text evidence="2">Belongs to the thioredoxin family. DsbA subfamily.</text>
</comment>
<evidence type="ECO:0000256" key="1">
    <source>
        <dbReference type="ARBA" id="ARBA00003565"/>
    </source>
</evidence>
<dbReference type="OrthoDB" id="8478320at2"/>
<dbReference type="InterPro" id="IPR006311">
    <property type="entry name" value="TAT_signal"/>
</dbReference>